<reference evidence="2" key="1">
    <citation type="submission" date="2023-07" db="EMBL/GenBank/DDBJ databases">
        <authorList>
            <consortium name="AG Swart"/>
            <person name="Singh M."/>
            <person name="Singh A."/>
            <person name="Seah K."/>
            <person name="Emmerich C."/>
        </authorList>
    </citation>
    <scope>NUCLEOTIDE SEQUENCE</scope>
    <source>
        <strain evidence="2">DP1</strain>
    </source>
</reference>
<dbReference type="AlphaFoldDB" id="A0AAD1Y617"/>
<feature type="chain" id="PRO_5042282108" evidence="1">
    <location>
        <begin position="26"/>
        <end position="122"/>
    </location>
</feature>
<evidence type="ECO:0000256" key="1">
    <source>
        <dbReference type="SAM" id="SignalP"/>
    </source>
</evidence>
<protein>
    <submittedName>
        <fullName evidence="2">Uncharacterized protein</fullName>
    </submittedName>
</protein>
<feature type="signal peptide" evidence="1">
    <location>
        <begin position="1"/>
        <end position="25"/>
    </location>
</feature>
<evidence type="ECO:0000313" key="3">
    <source>
        <dbReference type="Proteomes" id="UP001295684"/>
    </source>
</evidence>
<keyword evidence="1" id="KW-0732">Signal</keyword>
<keyword evidence="3" id="KW-1185">Reference proteome</keyword>
<dbReference type="Proteomes" id="UP001295684">
    <property type="component" value="Unassembled WGS sequence"/>
</dbReference>
<dbReference type="EMBL" id="CAMPGE010027549">
    <property type="protein sequence ID" value="CAI2385169.1"/>
    <property type="molecule type" value="Genomic_DNA"/>
</dbReference>
<proteinExistence type="predicted"/>
<accession>A0AAD1Y617</accession>
<sequence length="122" mass="14239">MISLVINILFNLFFVFLNNLKDIFCDQRSWSSSFVDIVSQLFNSFIEGIRGLFMKGADCNPSCKSREIWMHNGHISTCLCQKVINLLSILTFINSIFNLFKNFFMSNIFFIKLIRESLKSFL</sequence>
<comment type="caution">
    <text evidence="2">The sequence shown here is derived from an EMBL/GenBank/DDBJ whole genome shotgun (WGS) entry which is preliminary data.</text>
</comment>
<organism evidence="2 3">
    <name type="scientific">Euplotes crassus</name>
    <dbReference type="NCBI Taxonomy" id="5936"/>
    <lineage>
        <taxon>Eukaryota</taxon>
        <taxon>Sar</taxon>
        <taxon>Alveolata</taxon>
        <taxon>Ciliophora</taxon>
        <taxon>Intramacronucleata</taxon>
        <taxon>Spirotrichea</taxon>
        <taxon>Hypotrichia</taxon>
        <taxon>Euplotida</taxon>
        <taxon>Euplotidae</taxon>
        <taxon>Moneuplotes</taxon>
    </lineage>
</organism>
<name>A0AAD1Y617_EUPCR</name>
<gene>
    <name evidence="2" type="ORF">ECRASSUSDP1_LOCUS26717</name>
</gene>
<evidence type="ECO:0000313" key="2">
    <source>
        <dbReference type="EMBL" id="CAI2385169.1"/>
    </source>
</evidence>